<name>B7PQH6_IXOSC</name>
<dbReference type="Proteomes" id="UP000001555">
    <property type="component" value="Unassembled WGS sequence"/>
</dbReference>
<dbReference type="EMBL" id="DS765144">
    <property type="protein sequence ID" value="EEC08848.1"/>
    <property type="molecule type" value="Genomic_DNA"/>
</dbReference>
<accession>B7PQH6</accession>
<sequence>LHLAQVVLLPGLRSDAMSAVRESVPRLLSLRRDGVGSGFRPSIWSYQAFVETLEHFLDDN</sequence>
<reference evidence="1 3" key="1">
    <citation type="submission" date="2008-03" db="EMBL/GenBank/DDBJ databases">
        <title>Annotation of Ixodes scapularis.</title>
        <authorList>
            <consortium name="Ixodes scapularis Genome Project Consortium"/>
            <person name="Caler E."/>
            <person name="Hannick L.I."/>
            <person name="Bidwell S."/>
            <person name="Joardar V."/>
            <person name="Thiagarajan M."/>
            <person name="Amedeo P."/>
            <person name="Galinsky K.J."/>
            <person name="Schobel S."/>
            <person name="Inman J."/>
            <person name="Hostetler J."/>
            <person name="Miller J."/>
            <person name="Hammond M."/>
            <person name="Megy K."/>
            <person name="Lawson D."/>
            <person name="Kodira C."/>
            <person name="Sutton G."/>
            <person name="Meyer J."/>
            <person name="Hill C.A."/>
            <person name="Birren B."/>
            <person name="Nene V."/>
            <person name="Collins F."/>
            <person name="Alarcon-Chaidez F."/>
            <person name="Wikel S."/>
            <person name="Strausberg R."/>
        </authorList>
    </citation>
    <scope>NUCLEOTIDE SEQUENCE [LARGE SCALE GENOMIC DNA]</scope>
    <source>
        <strain evidence="3">Wikel</strain>
        <strain evidence="1">Wikel colony</strain>
    </source>
</reference>
<feature type="non-terminal residue" evidence="1">
    <location>
        <position position="60"/>
    </location>
</feature>
<evidence type="ECO:0000313" key="3">
    <source>
        <dbReference type="Proteomes" id="UP000001555"/>
    </source>
</evidence>
<proteinExistence type="predicted"/>
<evidence type="ECO:0000313" key="1">
    <source>
        <dbReference type="EMBL" id="EEC08848.1"/>
    </source>
</evidence>
<reference evidence="2" key="2">
    <citation type="submission" date="2020-05" db="UniProtKB">
        <authorList>
            <consortium name="EnsemblMetazoa"/>
        </authorList>
    </citation>
    <scope>IDENTIFICATION</scope>
    <source>
        <strain evidence="2">wikel</strain>
    </source>
</reference>
<organism>
    <name type="scientific">Ixodes scapularis</name>
    <name type="common">Black-legged tick</name>
    <name type="synonym">Deer tick</name>
    <dbReference type="NCBI Taxonomy" id="6945"/>
    <lineage>
        <taxon>Eukaryota</taxon>
        <taxon>Metazoa</taxon>
        <taxon>Ecdysozoa</taxon>
        <taxon>Arthropoda</taxon>
        <taxon>Chelicerata</taxon>
        <taxon>Arachnida</taxon>
        <taxon>Acari</taxon>
        <taxon>Parasitiformes</taxon>
        <taxon>Ixodida</taxon>
        <taxon>Ixodoidea</taxon>
        <taxon>Ixodidae</taxon>
        <taxon>Ixodinae</taxon>
        <taxon>Ixodes</taxon>
    </lineage>
</organism>
<dbReference type="PaxDb" id="6945-B7PQH6"/>
<dbReference type="InParanoid" id="B7PQH6"/>
<dbReference type="EnsemblMetazoa" id="ISCW005448-RA">
    <property type="protein sequence ID" value="ISCW005448-PA"/>
    <property type="gene ID" value="ISCW005448"/>
</dbReference>
<evidence type="ECO:0000313" key="2">
    <source>
        <dbReference type="EnsemblMetazoa" id="ISCW005448-PA"/>
    </source>
</evidence>
<dbReference type="HOGENOM" id="CLU_2948566_0_0_1"/>
<dbReference type="VEuPathDB" id="VectorBase:ISCW005448"/>
<dbReference type="AlphaFoldDB" id="B7PQH6"/>
<keyword evidence="3" id="KW-1185">Reference proteome</keyword>
<gene>
    <name evidence="1" type="ORF">IscW_ISCW005448</name>
</gene>
<feature type="non-terminal residue" evidence="1">
    <location>
        <position position="1"/>
    </location>
</feature>
<dbReference type="VEuPathDB" id="VectorBase:ISCI005448"/>
<dbReference type="EMBL" id="ABJB010888543">
    <property type="status" value="NOT_ANNOTATED_CDS"/>
    <property type="molecule type" value="Genomic_DNA"/>
</dbReference>
<protein>
    <submittedName>
        <fullName evidence="1 2">Uncharacterized protein</fullName>
    </submittedName>
</protein>